<accession>A0A9P7FNL3</accession>
<dbReference type="SUPFAM" id="SSF56112">
    <property type="entry name" value="Protein kinase-like (PK-like)"/>
    <property type="match status" value="1"/>
</dbReference>
<protein>
    <recommendedName>
        <fullName evidence="3">Protein kinase domain-containing protein</fullName>
    </recommendedName>
</protein>
<dbReference type="EMBL" id="JABCKI010006747">
    <property type="protein sequence ID" value="KAG5633994.1"/>
    <property type="molecule type" value="Genomic_DNA"/>
</dbReference>
<dbReference type="OrthoDB" id="4062651at2759"/>
<dbReference type="Gene3D" id="1.10.510.10">
    <property type="entry name" value="Transferase(Phosphotransferase) domain 1"/>
    <property type="match status" value="1"/>
</dbReference>
<gene>
    <name evidence="1" type="ORF">H0H81_003982</name>
</gene>
<name>A0A9P7FNL3_9AGAR</name>
<reference evidence="1" key="2">
    <citation type="submission" date="2021-10" db="EMBL/GenBank/DDBJ databases">
        <title>Phylogenomics reveals ancestral predisposition of the termite-cultivated fungus Termitomyces towards a domesticated lifestyle.</title>
        <authorList>
            <person name="Auxier B."/>
            <person name="Grum-Grzhimaylo A."/>
            <person name="Cardenas M.E."/>
            <person name="Lodge J.D."/>
            <person name="Laessoe T."/>
            <person name="Pedersen O."/>
            <person name="Smith M.E."/>
            <person name="Kuyper T.W."/>
            <person name="Franco-Molano E.A."/>
            <person name="Baroni T.J."/>
            <person name="Aanen D.K."/>
        </authorList>
    </citation>
    <scope>NUCLEOTIDE SEQUENCE</scope>
    <source>
        <strain evidence="1">D49</strain>
    </source>
</reference>
<organism evidence="1 2">
    <name type="scientific">Sphagnurus paluster</name>
    <dbReference type="NCBI Taxonomy" id="117069"/>
    <lineage>
        <taxon>Eukaryota</taxon>
        <taxon>Fungi</taxon>
        <taxon>Dikarya</taxon>
        <taxon>Basidiomycota</taxon>
        <taxon>Agaricomycotina</taxon>
        <taxon>Agaricomycetes</taxon>
        <taxon>Agaricomycetidae</taxon>
        <taxon>Agaricales</taxon>
        <taxon>Tricholomatineae</taxon>
        <taxon>Lyophyllaceae</taxon>
        <taxon>Sphagnurus</taxon>
    </lineage>
</organism>
<reference evidence="1" key="1">
    <citation type="submission" date="2021-02" db="EMBL/GenBank/DDBJ databases">
        <authorList>
            <person name="Nieuwenhuis M."/>
            <person name="Van De Peppel L.J.J."/>
        </authorList>
    </citation>
    <scope>NUCLEOTIDE SEQUENCE</scope>
    <source>
        <strain evidence="1">D49</strain>
    </source>
</reference>
<dbReference type="InterPro" id="IPR011009">
    <property type="entry name" value="Kinase-like_dom_sf"/>
</dbReference>
<evidence type="ECO:0000313" key="2">
    <source>
        <dbReference type="Proteomes" id="UP000717328"/>
    </source>
</evidence>
<keyword evidence="2" id="KW-1185">Reference proteome</keyword>
<sequence>MEIFSTLPLNFDTANNELFDTLARHLAALKRGIASLETYYGELDQGTLRPADIPQPSFPYPTSFNNLREDTASSLTYNGNLGGRRLFFKGSINEGKKPVCIKFVRRYGDKVHHWCAEKGIAPDLLGFQKLPGGWYLVIMELLKEPWQLLWELKRLSIISEAEILKEQLRAALAEMHQKHMVHGDIRDTNVMLNMDVAGNPRFMILDFDWAGQVGEVKYPKLVNREPELRRPDDVEDGKVILPVHDTAMVHSIFEAAYKS</sequence>
<dbReference type="Proteomes" id="UP000717328">
    <property type="component" value="Unassembled WGS sequence"/>
</dbReference>
<evidence type="ECO:0008006" key="3">
    <source>
        <dbReference type="Google" id="ProtNLM"/>
    </source>
</evidence>
<comment type="caution">
    <text evidence="1">The sequence shown here is derived from an EMBL/GenBank/DDBJ whole genome shotgun (WGS) entry which is preliminary data.</text>
</comment>
<evidence type="ECO:0000313" key="1">
    <source>
        <dbReference type="EMBL" id="KAG5633994.1"/>
    </source>
</evidence>
<proteinExistence type="predicted"/>
<dbReference type="AlphaFoldDB" id="A0A9P7FNL3"/>